<evidence type="ECO:0000313" key="4">
    <source>
        <dbReference type="WBParaSite" id="Hba_11045"/>
    </source>
</evidence>
<feature type="chain" id="PRO_5009310913" evidence="2">
    <location>
        <begin position="23"/>
        <end position="177"/>
    </location>
</feature>
<evidence type="ECO:0000313" key="3">
    <source>
        <dbReference type="Proteomes" id="UP000095283"/>
    </source>
</evidence>
<feature type="transmembrane region" description="Helical" evidence="1">
    <location>
        <begin position="40"/>
        <end position="57"/>
    </location>
</feature>
<keyword evidence="1" id="KW-0812">Transmembrane</keyword>
<feature type="signal peptide" evidence="2">
    <location>
        <begin position="1"/>
        <end position="22"/>
    </location>
</feature>
<proteinExistence type="predicted"/>
<organism evidence="3 4">
    <name type="scientific">Heterorhabditis bacteriophora</name>
    <name type="common">Entomopathogenic nematode worm</name>
    <dbReference type="NCBI Taxonomy" id="37862"/>
    <lineage>
        <taxon>Eukaryota</taxon>
        <taxon>Metazoa</taxon>
        <taxon>Ecdysozoa</taxon>
        <taxon>Nematoda</taxon>
        <taxon>Chromadorea</taxon>
        <taxon>Rhabditida</taxon>
        <taxon>Rhabditina</taxon>
        <taxon>Rhabditomorpha</taxon>
        <taxon>Strongyloidea</taxon>
        <taxon>Heterorhabditidae</taxon>
        <taxon>Heterorhabditis</taxon>
    </lineage>
</organism>
<keyword evidence="3" id="KW-1185">Reference proteome</keyword>
<protein>
    <submittedName>
        <fullName evidence="4">Copper transporter</fullName>
    </submittedName>
</protein>
<name>A0A1I7X0R7_HETBA</name>
<accession>A0A1I7X0R7</accession>
<evidence type="ECO:0000256" key="2">
    <source>
        <dbReference type="SAM" id="SignalP"/>
    </source>
</evidence>
<dbReference type="Proteomes" id="UP000095283">
    <property type="component" value="Unplaced"/>
</dbReference>
<keyword evidence="2" id="KW-0732">Signal</keyword>
<dbReference type="AlphaFoldDB" id="A0A1I7X0R7"/>
<reference evidence="4" key="1">
    <citation type="submission" date="2016-11" db="UniProtKB">
        <authorList>
            <consortium name="WormBaseParasite"/>
        </authorList>
    </citation>
    <scope>IDENTIFICATION</scope>
</reference>
<keyword evidence="1" id="KW-1133">Transmembrane helix</keyword>
<evidence type="ECO:0000256" key="1">
    <source>
        <dbReference type="SAM" id="Phobius"/>
    </source>
</evidence>
<dbReference type="WBParaSite" id="Hba_11045">
    <property type="protein sequence ID" value="Hba_11045"/>
    <property type="gene ID" value="Hba_11045"/>
</dbReference>
<keyword evidence="1" id="KW-0472">Membrane</keyword>
<sequence length="177" mass="19386">MLFLAAMALFLVLFATAALATANFIPPYYGSNYADNHDNLVSFIFTILLETLILLYCSRQIIGVAMAGTTKVMVADTKDRTMAMQLATEDTMWRDTVLMATPMDIHITTMRALRAMKIPSMTMVPELLQAAASHSGFGKQHDISTYGSEKAGYANGGHSDGWHNAAHDVVHSAHKPY</sequence>